<organism evidence="1 2">
    <name type="scientific">Dendrolimus kikuchii</name>
    <dbReference type="NCBI Taxonomy" id="765133"/>
    <lineage>
        <taxon>Eukaryota</taxon>
        <taxon>Metazoa</taxon>
        <taxon>Ecdysozoa</taxon>
        <taxon>Arthropoda</taxon>
        <taxon>Hexapoda</taxon>
        <taxon>Insecta</taxon>
        <taxon>Pterygota</taxon>
        <taxon>Neoptera</taxon>
        <taxon>Endopterygota</taxon>
        <taxon>Lepidoptera</taxon>
        <taxon>Glossata</taxon>
        <taxon>Ditrysia</taxon>
        <taxon>Bombycoidea</taxon>
        <taxon>Lasiocampidae</taxon>
        <taxon>Dendrolimus</taxon>
    </lineage>
</organism>
<keyword evidence="2" id="KW-1185">Reference proteome</keyword>
<dbReference type="Proteomes" id="UP000824533">
    <property type="component" value="Linkage Group LG03"/>
</dbReference>
<comment type="caution">
    <text evidence="1">The sequence shown here is derived from an EMBL/GenBank/DDBJ whole genome shotgun (WGS) entry which is preliminary data.</text>
</comment>
<reference evidence="1 2" key="1">
    <citation type="journal article" date="2021" name="Front. Genet.">
        <title>Chromosome-Level Genome Assembly Reveals Significant Gene Expansion in the Toll and IMD Signaling Pathways of Dendrolimus kikuchii.</title>
        <authorList>
            <person name="Zhou J."/>
            <person name="Wu P."/>
            <person name="Xiong Z."/>
            <person name="Liu N."/>
            <person name="Zhao N."/>
            <person name="Ji M."/>
            <person name="Qiu Y."/>
            <person name="Yang B."/>
        </authorList>
    </citation>
    <scope>NUCLEOTIDE SEQUENCE [LARGE SCALE GENOMIC DNA]</scope>
    <source>
        <strain evidence="1">Ann1</strain>
    </source>
</reference>
<gene>
    <name evidence="1" type="ORF">K1T71_001847</name>
</gene>
<accession>A0ACC1DEV7</accession>
<evidence type="ECO:0000313" key="1">
    <source>
        <dbReference type="EMBL" id="KAJ0182478.1"/>
    </source>
</evidence>
<sequence>MLSLSGLSRRGSEKKYISSSMTLGSEELNVHRDSKDNNEKTPFEFTEANMTRIAALIQNYPEGAQRAVVGAALDIAQRQIGWIPISAMHKVAEILNIPRIRVYEWTTFYTMNKRHFKGKFHIKVCITTPCMIRGSDIILAAVEEATCCCAGSVSADGMFGVDTVECAGACVNAPVMVVDDDYFEDVNVCDVYNIIQTLRCGGIPKAGPQSGRFACEPGCGLTSLCEYPPPPGYGLQPALMQPTTPIKPSSSPSSAKK</sequence>
<dbReference type="EMBL" id="CM034389">
    <property type="protein sequence ID" value="KAJ0182478.1"/>
    <property type="molecule type" value="Genomic_DNA"/>
</dbReference>
<protein>
    <submittedName>
        <fullName evidence="1">Uncharacterized protein</fullName>
    </submittedName>
</protein>
<proteinExistence type="predicted"/>
<name>A0ACC1DEV7_9NEOP</name>
<evidence type="ECO:0000313" key="2">
    <source>
        <dbReference type="Proteomes" id="UP000824533"/>
    </source>
</evidence>